<organism evidence="3 4">
    <name type="scientific">Komagataella pastoris</name>
    <name type="common">Yeast</name>
    <name type="synonym">Pichia pastoris</name>
    <dbReference type="NCBI Taxonomy" id="4922"/>
    <lineage>
        <taxon>Eukaryota</taxon>
        <taxon>Fungi</taxon>
        <taxon>Dikarya</taxon>
        <taxon>Ascomycota</taxon>
        <taxon>Saccharomycotina</taxon>
        <taxon>Pichiomycetes</taxon>
        <taxon>Pichiales</taxon>
        <taxon>Pichiaceae</taxon>
        <taxon>Komagataella</taxon>
    </lineage>
</organism>
<keyword evidence="4" id="KW-1185">Reference proteome</keyword>
<dbReference type="EMBL" id="CP014586">
    <property type="protein sequence ID" value="ANZ77096.1"/>
    <property type="molecule type" value="Genomic_DNA"/>
</dbReference>
<dbReference type="Proteomes" id="UP000094565">
    <property type="component" value="Chromosome 3"/>
</dbReference>
<reference evidence="3 4" key="1">
    <citation type="submission" date="2016-02" db="EMBL/GenBank/DDBJ databases">
        <title>Comparative genomic and transcriptomic foundation for Pichia pastoris.</title>
        <authorList>
            <person name="Love K.R."/>
            <person name="Shah K.A."/>
            <person name="Whittaker C.A."/>
            <person name="Wu J."/>
            <person name="Bartlett M.C."/>
            <person name="Ma D."/>
            <person name="Leeson R.L."/>
            <person name="Priest M."/>
            <person name="Young S.K."/>
            <person name="Love J.C."/>
        </authorList>
    </citation>
    <scope>NUCLEOTIDE SEQUENCE [LARGE SCALE GENOMIC DNA]</scope>
    <source>
        <strain evidence="3 4">ATCC 28485</strain>
    </source>
</reference>
<keyword evidence="2" id="KW-0472">Membrane</keyword>
<keyword evidence="2" id="KW-0812">Transmembrane</keyword>
<keyword evidence="2" id="KW-1133">Transmembrane helix</keyword>
<sequence length="128" mass="15180">MENYKGVERGKVVAEGTKKEEEGARCFIFCFDLGDRRLETCSRWDAVLMRHRLYSDAIPRAVVGGKEVTQMKQRHVIQQLAENDYAQNKRTNETSDGRRERERHNRRDYIMRKTTYCFVLMLIIVQFS</sequence>
<feature type="transmembrane region" description="Helical" evidence="2">
    <location>
        <begin position="109"/>
        <end position="127"/>
    </location>
</feature>
<name>A0A1B2JGD8_PICPA</name>
<evidence type="ECO:0000256" key="1">
    <source>
        <dbReference type="SAM" id="MobiDB-lite"/>
    </source>
</evidence>
<gene>
    <name evidence="3" type="ORF">ATY40_BA7504320</name>
</gene>
<protein>
    <submittedName>
        <fullName evidence="3">BA75_04320T0</fullName>
    </submittedName>
</protein>
<dbReference type="AlphaFoldDB" id="A0A1B2JGD8"/>
<feature type="compositionally biased region" description="Basic and acidic residues" evidence="1">
    <location>
        <begin position="90"/>
        <end position="105"/>
    </location>
</feature>
<accession>A0A1B2JGD8</accession>
<evidence type="ECO:0000313" key="4">
    <source>
        <dbReference type="Proteomes" id="UP000094565"/>
    </source>
</evidence>
<feature type="region of interest" description="Disordered" evidence="1">
    <location>
        <begin position="86"/>
        <end position="105"/>
    </location>
</feature>
<evidence type="ECO:0000256" key="2">
    <source>
        <dbReference type="SAM" id="Phobius"/>
    </source>
</evidence>
<proteinExistence type="predicted"/>
<evidence type="ECO:0000313" key="3">
    <source>
        <dbReference type="EMBL" id="ANZ77096.1"/>
    </source>
</evidence>